<gene>
    <name evidence="1" type="ORF">BIV24_03610</name>
</gene>
<name>A0A1S2Q221_9ACTN</name>
<dbReference type="EMBL" id="MLYP01000007">
    <property type="protein sequence ID" value="OIK00160.1"/>
    <property type="molecule type" value="Genomic_DNA"/>
</dbReference>
<evidence type="ECO:0000313" key="2">
    <source>
        <dbReference type="Proteomes" id="UP000179935"/>
    </source>
</evidence>
<dbReference type="STRING" id="1428652.BIV24_03610"/>
<dbReference type="AlphaFoldDB" id="A0A1S2Q221"/>
<proteinExistence type="predicted"/>
<comment type="caution">
    <text evidence="1">The sequence shown here is derived from an EMBL/GenBank/DDBJ whole genome shotgun (WGS) entry which is preliminary data.</text>
</comment>
<sequence>MSDPVELLDPLAVSDPQPNPDCDVCGALFKQWQAAKEPKSPLHNPSRALDLAVEIRRHHGSVREARR</sequence>
<protein>
    <submittedName>
        <fullName evidence="1">Uncharacterized protein</fullName>
    </submittedName>
</protein>
<accession>A0A1S2Q221</accession>
<evidence type="ECO:0000313" key="1">
    <source>
        <dbReference type="EMBL" id="OIK00160.1"/>
    </source>
</evidence>
<dbReference type="Proteomes" id="UP000179935">
    <property type="component" value="Unassembled WGS sequence"/>
</dbReference>
<organism evidence="1 2">
    <name type="scientific">Streptomyces colonosanans</name>
    <dbReference type="NCBI Taxonomy" id="1428652"/>
    <lineage>
        <taxon>Bacteria</taxon>
        <taxon>Bacillati</taxon>
        <taxon>Actinomycetota</taxon>
        <taxon>Actinomycetes</taxon>
        <taxon>Kitasatosporales</taxon>
        <taxon>Streptomycetaceae</taxon>
        <taxon>Streptomyces</taxon>
    </lineage>
</organism>
<reference evidence="1 2" key="1">
    <citation type="submission" date="2016-10" db="EMBL/GenBank/DDBJ databases">
        <title>Genome sequence of Streptomyces sp. MUSC 93.</title>
        <authorList>
            <person name="Lee L.-H."/>
            <person name="Ser H.-L."/>
            <person name="Law J.W.-F."/>
        </authorList>
    </citation>
    <scope>NUCLEOTIDE SEQUENCE [LARGE SCALE GENOMIC DNA]</scope>
    <source>
        <strain evidence="1 2">MUSC 93</strain>
    </source>
</reference>
<keyword evidence="2" id="KW-1185">Reference proteome</keyword>